<reference evidence="1 2" key="1">
    <citation type="submission" date="2019-12" db="EMBL/GenBank/DDBJ databases">
        <title>Nocardia sp. nov. ET3-3 isolated from soil.</title>
        <authorList>
            <person name="Kanchanasin P."/>
            <person name="Tanasupawat S."/>
            <person name="Yuki M."/>
            <person name="Kudo T."/>
        </authorList>
    </citation>
    <scope>NUCLEOTIDE SEQUENCE [LARGE SCALE GENOMIC DNA]</scope>
    <source>
        <strain evidence="1 2">ET3-3</strain>
    </source>
</reference>
<evidence type="ECO:0000313" key="2">
    <source>
        <dbReference type="Proteomes" id="UP000466794"/>
    </source>
</evidence>
<dbReference type="RefSeq" id="WP_157390508.1">
    <property type="nucleotide sequence ID" value="NZ_WRPP01000005.1"/>
</dbReference>
<proteinExistence type="predicted"/>
<organism evidence="1 2">
    <name type="scientific">Nocardia terrae</name>
    <dbReference type="NCBI Taxonomy" id="2675851"/>
    <lineage>
        <taxon>Bacteria</taxon>
        <taxon>Bacillati</taxon>
        <taxon>Actinomycetota</taxon>
        <taxon>Actinomycetes</taxon>
        <taxon>Mycobacteriales</taxon>
        <taxon>Nocardiaceae</taxon>
        <taxon>Nocardia</taxon>
    </lineage>
</organism>
<keyword evidence="2" id="KW-1185">Reference proteome</keyword>
<comment type="caution">
    <text evidence="1">The sequence shown here is derived from an EMBL/GenBank/DDBJ whole genome shotgun (WGS) entry which is preliminary data.</text>
</comment>
<dbReference type="Proteomes" id="UP000466794">
    <property type="component" value="Unassembled WGS sequence"/>
</dbReference>
<name>A0A7K1V2Y4_9NOCA</name>
<evidence type="ECO:0000313" key="1">
    <source>
        <dbReference type="EMBL" id="MVU80975.1"/>
    </source>
</evidence>
<dbReference type="EMBL" id="WRPP01000005">
    <property type="protein sequence ID" value="MVU80975.1"/>
    <property type="molecule type" value="Genomic_DNA"/>
</dbReference>
<protein>
    <submittedName>
        <fullName evidence="1">Uncharacterized protein</fullName>
    </submittedName>
</protein>
<sequence>MSSTAILLLPALAAPAFGIGIWLGVRSVTRETKAEHRSTRCTPVLRSWPELPPFRRPASWPESRRAR</sequence>
<dbReference type="AlphaFoldDB" id="A0A7K1V2Y4"/>
<gene>
    <name evidence="1" type="ORF">GPX89_27460</name>
</gene>
<accession>A0A7K1V2Y4</accession>